<dbReference type="Pfam" id="PF13343">
    <property type="entry name" value="SBP_bac_6"/>
    <property type="match status" value="1"/>
</dbReference>
<feature type="signal peptide" evidence="2">
    <location>
        <begin position="1"/>
        <end position="24"/>
    </location>
</feature>
<dbReference type="PANTHER" id="PTHR30006">
    <property type="entry name" value="THIAMINE-BINDING PERIPLASMIC PROTEIN-RELATED"/>
    <property type="match status" value="1"/>
</dbReference>
<dbReference type="Proteomes" id="UP000578449">
    <property type="component" value="Unassembled WGS sequence"/>
</dbReference>
<dbReference type="EMBL" id="JACHGN010000007">
    <property type="protein sequence ID" value="MBB5133953.1"/>
    <property type="molecule type" value="Genomic_DNA"/>
</dbReference>
<dbReference type="GO" id="GO:0030975">
    <property type="term" value="F:thiamine binding"/>
    <property type="evidence" value="ECO:0007669"/>
    <property type="project" value="TreeGrafter"/>
</dbReference>
<evidence type="ECO:0000313" key="3">
    <source>
        <dbReference type="EMBL" id="MBB5133953.1"/>
    </source>
</evidence>
<dbReference type="GO" id="GO:0030288">
    <property type="term" value="C:outer membrane-bounded periplasmic space"/>
    <property type="evidence" value="ECO:0007669"/>
    <property type="project" value="TreeGrafter"/>
</dbReference>
<accession>A0A840P7Q6</accession>
<dbReference type="GO" id="GO:0030976">
    <property type="term" value="F:thiamine pyrophosphate binding"/>
    <property type="evidence" value="ECO:0007669"/>
    <property type="project" value="TreeGrafter"/>
</dbReference>
<dbReference type="Gene3D" id="3.40.190.10">
    <property type="entry name" value="Periplasmic binding protein-like II"/>
    <property type="match status" value="2"/>
</dbReference>
<dbReference type="PROSITE" id="PS51257">
    <property type="entry name" value="PROKAR_LIPOPROTEIN"/>
    <property type="match status" value="1"/>
</dbReference>
<proteinExistence type="predicted"/>
<dbReference type="AlphaFoldDB" id="A0A840P7Q6"/>
<dbReference type="RefSeq" id="WP_312925123.1">
    <property type="nucleotide sequence ID" value="NZ_BAABIX010000039.1"/>
</dbReference>
<reference evidence="3 4" key="1">
    <citation type="submission" date="2020-08" db="EMBL/GenBank/DDBJ databases">
        <title>Genomic Encyclopedia of Type Strains, Phase IV (KMG-IV): sequencing the most valuable type-strain genomes for metagenomic binning, comparative biology and taxonomic classification.</title>
        <authorList>
            <person name="Goeker M."/>
        </authorList>
    </citation>
    <scope>NUCLEOTIDE SEQUENCE [LARGE SCALE GENOMIC DNA]</scope>
    <source>
        <strain evidence="3 4">DSM 45615</strain>
    </source>
</reference>
<organism evidence="3 4">
    <name type="scientific">Thermocatellispora tengchongensis</name>
    <dbReference type="NCBI Taxonomy" id="1073253"/>
    <lineage>
        <taxon>Bacteria</taxon>
        <taxon>Bacillati</taxon>
        <taxon>Actinomycetota</taxon>
        <taxon>Actinomycetes</taxon>
        <taxon>Streptosporangiales</taxon>
        <taxon>Streptosporangiaceae</taxon>
        <taxon>Thermocatellispora</taxon>
    </lineage>
</organism>
<evidence type="ECO:0000256" key="2">
    <source>
        <dbReference type="SAM" id="SignalP"/>
    </source>
</evidence>
<name>A0A840P7Q6_9ACTN</name>
<keyword evidence="1 2" id="KW-0732">Signal</keyword>
<gene>
    <name evidence="3" type="ORF">HNP84_003679</name>
</gene>
<dbReference type="GO" id="GO:0015888">
    <property type="term" value="P:thiamine transport"/>
    <property type="evidence" value="ECO:0007669"/>
    <property type="project" value="TreeGrafter"/>
</dbReference>
<keyword evidence="4" id="KW-1185">Reference proteome</keyword>
<dbReference type="PANTHER" id="PTHR30006:SF2">
    <property type="entry name" value="ABC TRANSPORTER SUBSTRATE-BINDING PROTEIN"/>
    <property type="match status" value="1"/>
</dbReference>
<evidence type="ECO:0000313" key="4">
    <source>
        <dbReference type="Proteomes" id="UP000578449"/>
    </source>
</evidence>
<dbReference type="SUPFAM" id="SSF53850">
    <property type="entry name" value="Periplasmic binding protein-like II"/>
    <property type="match status" value="1"/>
</dbReference>
<sequence length="363" mass="39157">MTVRTRAAASVILFSALAGCGAPATEEGKKLPPVNPEAASLKEGFATMERLVEAAKKEGTLTVVGLPRDWVNFGEIIDAFSDKYGIKVEELDPQANSRAEIAAARAPKKRGAHIPDVFDLSLDVAVANAGMFAPYRVQTWHDIPDRLKDHQARWYAGYAGYMSLAYDPSRVKPPAGFSDLLRPGYSVALPGDPRETASAFGGVMAASLGPGGPKAERGVAYFGRLKRVGNLAAPGKQATVVLDWDFLNAERAARGGDTPWKVVYPRDAVLGAFYVQAINKHAPHPAAARLWQEFLFSDEAQNLFLKGYARPARIEALQMRGTLDDEAAAKLPPAPASKPVFLTVPEADEAKTYLRRAWAKTVG</sequence>
<evidence type="ECO:0000256" key="1">
    <source>
        <dbReference type="ARBA" id="ARBA00022729"/>
    </source>
</evidence>
<feature type="chain" id="PRO_5032402759" evidence="2">
    <location>
        <begin position="25"/>
        <end position="363"/>
    </location>
</feature>
<protein>
    <submittedName>
        <fullName evidence="3">Putative spermidine/putrescine transport system substrate-binding protein</fullName>
    </submittedName>
</protein>
<comment type="caution">
    <text evidence="3">The sequence shown here is derived from an EMBL/GenBank/DDBJ whole genome shotgun (WGS) entry which is preliminary data.</text>
</comment>